<protein>
    <submittedName>
        <fullName evidence="2">Uncharacterized protein</fullName>
    </submittedName>
</protein>
<feature type="compositionally biased region" description="Basic residues" evidence="1">
    <location>
        <begin position="78"/>
        <end position="89"/>
    </location>
</feature>
<proteinExistence type="predicted"/>
<gene>
    <name evidence="2" type="ORF">RMAR1173_LOCUS12766</name>
</gene>
<organism evidence="2">
    <name type="scientific">Rhizochromulina marina</name>
    <dbReference type="NCBI Taxonomy" id="1034831"/>
    <lineage>
        <taxon>Eukaryota</taxon>
        <taxon>Sar</taxon>
        <taxon>Stramenopiles</taxon>
        <taxon>Ochrophyta</taxon>
        <taxon>Dictyochophyceae</taxon>
        <taxon>Rhizochromulinales</taxon>
        <taxon>Rhizochromulina</taxon>
    </lineage>
</organism>
<name>A0A7S2SB24_9STRA</name>
<sequence>MESRCSSEQPRPREGLPIRVSTAVSIASPKKESFPLAALPATALPMVDLSRAGALRTGPQRGPSHGGQACWAPDAPSTRRRRKRSRRVTPKVPQTMPIAIRCKGEAHGAQLHDERACRVQEEIFTIRTKRMFERLRRAGLSPSAVDEGAEFMSCDGQDLCKDGALRWAYDWDPWANPTYGAQVTHPIEAVEEEEDGPVFAMEW</sequence>
<feature type="region of interest" description="Disordered" evidence="1">
    <location>
        <begin position="52"/>
        <end position="91"/>
    </location>
</feature>
<dbReference type="EMBL" id="HBHJ01019308">
    <property type="protein sequence ID" value="CAD9694308.1"/>
    <property type="molecule type" value="Transcribed_RNA"/>
</dbReference>
<dbReference type="AlphaFoldDB" id="A0A7S2SB24"/>
<evidence type="ECO:0000313" key="2">
    <source>
        <dbReference type="EMBL" id="CAD9694308.1"/>
    </source>
</evidence>
<reference evidence="2" key="1">
    <citation type="submission" date="2021-01" db="EMBL/GenBank/DDBJ databases">
        <authorList>
            <person name="Corre E."/>
            <person name="Pelletier E."/>
            <person name="Niang G."/>
            <person name="Scheremetjew M."/>
            <person name="Finn R."/>
            <person name="Kale V."/>
            <person name="Holt S."/>
            <person name="Cochrane G."/>
            <person name="Meng A."/>
            <person name="Brown T."/>
            <person name="Cohen L."/>
        </authorList>
    </citation>
    <scope>NUCLEOTIDE SEQUENCE</scope>
    <source>
        <strain evidence="2">CCMP1243</strain>
    </source>
</reference>
<evidence type="ECO:0000256" key="1">
    <source>
        <dbReference type="SAM" id="MobiDB-lite"/>
    </source>
</evidence>
<accession>A0A7S2SB24</accession>